<dbReference type="Proteomes" id="UP000646484">
    <property type="component" value="Unassembled WGS sequence"/>
</dbReference>
<dbReference type="Pfam" id="PF12099">
    <property type="entry name" value="DUF3575"/>
    <property type="match status" value="1"/>
</dbReference>
<proteinExistence type="predicted"/>
<dbReference type="SUPFAM" id="SSF103515">
    <property type="entry name" value="Autotransporter"/>
    <property type="match status" value="1"/>
</dbReference>
<keyword evidence="1" id="KW-0732">Signal</keyword>
<evidence type="ECO:0000313" key="2">
    <source>
        <dbReference type="EMBL" id="MBC5622503.1"/>
    </source>
</evidence>
<gene>
    <name evidence="2" type="ORF">H8S64_15505</name>
</gene>
<dbReference type="InterPro" id="IPR021958">
    <property type="entry name" value="DUF3575"/>
</dbReference>
<keyword evidence="3" id="KW-1185">Reference proteome</keyword>
<evidence type="ECO:0000256" key="1">
    <source>
        <dbReference type="SAM" id="SignalP"/>
    </source>
</evidence>
<name>A0ABR7D3I5_9BACT</name>
<sequence length="186" mass="21085">MQSKRFILLIMVISFCTLARAQKIALKNNLLMDGMASPNLGVEFKVGVRTTLDVPVSWNLWSFSNDKKFKHFAVQPELRWWKCQPFTGHFLGVHAHYASYNAGGIGPFRTIKDNRYEGWLAGVGVSYGYNWIFAPRWSLEATVGTGYAYMSHDKFPCGKCKPKIGHKTAHYFGLTKLGLTLVFLIK</sequence>
<comment type="caution">
    <text evidence="2">The sequence shown here is derived from an EMBL/GenBank/DDBJ whole genome shotgun (WGS) entry which is preliminary data.</text>
</comment>
<feature type="signal peptide" evidence="1">
    <location>
        <begin position="1"/>
        <end position="21"/>
    </location>
</feature>
<dbReference type="InterPro" id="IPR036709">
    <property type="entry name" value="Autotransporte_beta_dom_sf"/>
</dbReference>
<feature type="chain" id="PRO_5045991987" evidence="1">
    <location>
        <begin position="22"/>
        <end position="186"/>
    </location>
</feature>
<protein>
    <submittedName>
        <fullName evidence="2">DUF3575 domain-containing protein</fullName>
    </submittedName>
</protein>
<organism evidence="2 3">
    <name type="scientific">Butyricimonas hominis</name>
    <dbReference type="NCBI Taxonomy" id="2763032"/>
    <lineage>
        <taxon>Bacteria</taxon>
        <taxon>Pseudomonadati</taxon>
        <taxon>Bacteroidota</taxon>
        <taxon>Bacteroidia</taxon>
        <taxon>Bacteroidales</taxon>
        <taxon>Odoribacteraceae</taxon>
        <taxon>Butyricimonas</taxon>
    </lineage>
</organism>
<reference evidence="2 3" key="1">
    <citation type="submission" date="2020-08" db="EMBL/GenBank/DDBJ databases">
        <title>Genome public.</title>
        <authorList>
            <person name="Liu C."/>
            <person name="Sun Q."/>
        </authorList>
    </citation>
    <scope>NUCLEOTIDE SEQUENCE [LARGE SCALE GENOMIC DNA]</scope>
    <source>
        <strain evidence="2 3">NSJ-56</strain>
    </source>
</reference>
<dbReference type="EMBL" id="JACOOH010000007">
    <property type="protein sequence ID" value="MBC5622503.1"/>
    <property type="molecule type" value="Genomic_DNA"/>
</dbReference>
<evidence type="ECO:0000313" key="3">
    <source>
        <dbReference type="Proteomes" id="UP000646484"/>
    </source>
</evidence>
<dbReference type="RefSeq" id="WP_186977252.1">
    <property type="nucleotide sequence ID" value="NZ_JACOOH010000007.1"/>
</dbReference>
<accession>A0ABR7D3I5</accession>